<dbReference type="AlphaFoldDB" id="A0A2G8S778"/>
<evidence type="ECO:0000313" key="7">
    <source>
        <dbReference type="EMBL" id="PIL29584.1"/>
    </source>
</evidence>
<keyword evidence="4 6" id="KW-0406">Ion transport</keyword>
<reference evidence="7 8" key="1">
    <citation type="journal article" date="2015" name="Sci. Rep.">
        <title>Chromosome-level genome map provides insights into diverse defense mechanisms in the medicinal fungus Ganoderma sinense.</title>
        <authorList>
            <person name="Zhu Y."/>
            <person name="Xu J."/>
            <person name="Sun C."/>
            <person name="Zhou S."/>
            <person name="Xu H."/>
            <person name="Nelson D.R."/>
            <person name="Qian J."/>
            <person name="Song J."/>
            <person name="Luo H."/>
            <person name="Xiang L."/>
            <person name="Li Y."/>
            <person name="Xu Z."/>
            <person name="Ji A."/>
            <person name="Wang L."/>
            <person name="Lu S."/>
            <person name="Hayward A."/>
            <person name="Sun W."/>
            <person name="Li X."/>
            <person name="Schwartz D.C."/>
            <person name="Wang Y."/>
            <person name="Chen S."/>
        </authorList>
    </citation>
    <scope>NUCLEOTIDE SEQUENCE [LARGE SCALE GENOMIC DNA]</scope>
    <source>
        <strain evidence="7 8">ZZ0214-1</strain>
    </source>
</reference>
<gene>
    <name evidence="7" type="ORF">GSI_08220</name>
</gene>
<dbReference type="InterPro" id="IPR036132">
    <property type="entry name" value="Vac_ATP_synth_c_sf"/>
</dbReference>
<dbReference type="GO" id="GO:0000221">
    <property type="term" value="C:vacuolar proton-transporting V-type ATPase, V1 domain"/>
    <property type="evidence" value="ECO:0007669"/>
    <property type="project" value="TreeGrafter"/>
</dbReference>
<comment type="subunit">
    <text evidence="6">V-ATPase is a heteromultimeric enzyme composed of a peripheral catalytic V1 complex (components A to H) attached to an integral membrane V0 proton pore complex.</text>
</comment>
<evidence type="ECO:0000256" key="4">
    <source>
        <dbReference type="ARBA" id="ARBA00023065"/>
    </source>
</evidence>
<sequence length="396" mass="45220">MPSDQSTWLISVPDNGDTEGLHHELTTKLTGTSKSVLPSNLAQLSIPSFKTGTLESLVALSEELPKQDTFFTATVAKTVDTLRNLLNNDPTKLSQHILVNEQPVDSYLLRGWSWNEGRYGTQRSLREMIDVLVKEMTSIDNVMKNKLNNYNLAKGSLTQMQRKKTGNLSVRSLVDIVRKEHFINDSEYLQTVIVAVPKNLFKDWNTKYERLTSMVVPRSSTSIASDDEFSLFSVVIFKRVHDEFAQKCRDNKFMIREFTFSEEAIAKQRDELQVADTTEKELWTELLQLSRTNFSESFQILVHLKVVQLFVESVLRYGLPAHYTGYFIKPEPKATKRTLTTLQSQFAYLGRRSNPDRAKAKNGGSGPGDDFSGEYASVLEQEYFDFVLYEIPWIVL</sequence>
<organism evidence="7 8">
    <name type="scientific">Ganoderma sinense ZZ0214-1</name>
    <dbReference type="NCBI Taxonomy" id="1077348"/>
    <lineage>
        <taxon>Eukaryota</taxon>
        <taxon>Fungi</taxon>
        <taxon>Dikarya</taxon>
        <taxon>Basidiomycota</taxon>
        <taxon>Agaricomycotina</taxon>
        <taxon>Agaricomycetes</taxon>
        <taxon>Polyporales</taxon>
        <taxon>Polyporaceae</taxon>
        <taxon>Ganoderma</taxon>
    </lineage>
</organism>
<dbReference type="Pfam" id="PF03223">
    <property type="entry name" value="V-ATPase_C"/>
    <property type="match status" value="1"/>
</dbReference>
<evidence type="ECO:0000256" key="2">
    <source>
        <dbReference type="ARBA" id="ARBA00022448"/>
    </source>
</evidence>
<keyword evidence="3 6" id="KW-0375">Hydrogen ion transport</keyword>
<evidence type="ECO:0000256" key="1">
    <source>
        <dbReference type="ARBA" id="ARBA00006138"/>
    </source>
</evidence>
<keyword evidence="8" id="KW-1185">Reference proteome</keyword>
<dbReference type="PANTHER" id="PTHR10137">
    <property type="entry name" value="V-TYPE PROTON ATPASE SUBUNIT C"/>
    <property type="match status" value="1"/>
</dbReference>
<keyword evidence="2 6" id="KW-0813">Transport</keyword>
<protein>
    <recommendedName>
        <fullName evidence="6">V-type proton ATPase subunit C</fullName>
    </recommendedName>
</protein>
<dbReference type="InterPro" id="IPR004907">
    <property type="entry name" value="ATPase_V1-cplx_csu"/>
</dbReference>
<dbReference type="OrthoDB" id="6605928at2759"/>
<evidence type="ECO:0000256" key="6">
    <source>
        <dbReference type="RuleBase" id="RU364010"/>
    </source>
</evidence>
<dbReference type="GO" id="GO:0046961">
    <property type="term" value="F:proton-transporting ATPase activity, rotational mechanism"/>
    <property type="evidence" value="ECO:0007669"/>
    <property type="project" value="InterPro"/>
</dbReference>
<dbReference type="STRING" id="1077348.A0A2G8S778"/>
<dbReference type="Gene3D" id="3.30.70.100">
    <property type="match status" value="1"/>
</dbReference>
<evidence type="ECO:0000256" key="5">
    <source>
        <dbReference type="ARBA" id="ARBA00053565"/>
    </source>
</evidence>
<comment type="caution">
    <text evidence="7">The sequence shown here is derived from an EMBL/GenBank/DDBJ whole genome shotgun (WGS) entry which is preliminary data.</text>
</comment>
<proteinExistence type="inferred from homology"/>
<comment type="function">
    <text evidence="5">Subunit of the V1 complex of vacuolar(H+)-ATPase (V-ATPase), a multisubunit enzyme composed of a peripheral complex (V1) that hydrolyzes ATP and a membrane integral complex (V0) that translocates protons. V-ATPase is responsible for acidifying and maintaining the pH of intracellular compartments. Subunit C is necessary for the assembly of the catalytic sector of the enzyme and is likely to have a specific function in its catalytic activity. Reversibly leaves the enzyme after glucose depletion, causing the catalytic subcomplex V1 to detach from the V0 section.</text>
</comment>
<dbReference type="FunFam" id="3.30.70.100:FF:000002">
    <property type="entry name" value="V-type proton ATPase subunit C"/>
    <property type="match status" value="1"/>
</dbReference>
<dbReference type="SUPFAM" id="SSF118203">
    <property type="entry name" value="Vacuolar ATP synthase subunit C"/>
    <property type="match status" value="1"/>
</dbReference>
<dbReference type="Gene3D" id="3.30.70.1180">
    <property type="entry name" value="Vacuolar atp synthase subunit c, domain 1"/>
    <property type="match status" value="1"/>
</dbReference>
<comment type="function">
    <text evidence="6">Subunit of the V1 complex of vacuolar(H+)-ATPase (V-ATPase), a multisubunit enzyme composed of a peripheral complex (V1) that hydrolyzes ATP and a membrane integral complex (V0) that translocates protons. V-ATPase is responsible for acidifying and maintaining the pH of intracellular compartments and in some cell types, is targeted to the plasma membrane, where it is responsible for acidifying the extracellular environment. Subunit C is necessary for the assembly of the catalytic sector of the enzyme and is likely to have a specific function in its catalytic activity.</text>
</comment>
<dbReference type="PANTHER" id="PTHR10137:SF0">
    <property type="entry name" value="V-TYPE PROTON ATPASE SUBUNIT C"/>
    <property type="match status" value="1"/>
</dbReference>
<dbReference type="CDD" id="cd14785">
    <property type="entry name" value="V-ATPase_C"/>
    <property type="match status" value="1"/>
</dbReference>
<evidence type="ECO:0000256" key="3">
    <source>
        <dbReference type="ARBA" id="ARBA00022781"/>
    </source>
</evidence>
<accession>A0A2G8S778</accession>
<dbReference type="Gene3D" id="1.20.1460.10">
    <property type="entry name" value="subunit c (vma5p) of the yeast v-atpase, domain 2"/>
    <property type="match status" value="1"/>
</dbReference>
<evidence type="ECO:0000313" key="8">
    <source>
        <dbReference type="Proteomes" id="UP000230002"/>
    </source>
</evidence>
<name>A0A2G8S778_9APHY</name>
<dbReference type="EMBL" id="AYKW01000020">
    <property type="protein sequence ID" value="PIL29584.1"/>
    <property type="molecule type" value="Genomic_DNA"/>
</dbReference>
<comment type="similarity">
    <text evidence="1 6">Belongs to the V-ATPase C subunit family.</text>
</comment>
<dbReference type="Proteomes" id="UP000230002">
    <property type="component" value="Unassembled WGS sequence"/>
</dbReference>